<dbReference type="HAMAP" id="MF_00317">
    <property type="entry name" value="DNApol_clamp_arch"/>
    <property type="match status" value="1"/>
</dbReference>
<evidence type="ECO:0000256" key="2">
    <source>
        <dbReference type="ARBA" id="ARBA00023125"/>
    </source>
</evidence>
<dbReference type="GO" id="GO:0043626">
    <property type="term" value="C:PCNA complex"/>
    <property type="evidence" value="ECO:0007669"/>
    <property type="project" value="TreeGrafter"/>
</dbReference>
<evidence type="ECO:0008006" key="6">
    <source>
        <dbReference type="Google" id="ProtNLM"/>
    </source>
</evidence>
<dbReference type="PANTHER" id="PTHR11352">
    <property type="entry name" value="PROLIFERATING CELL NUCLEAR ANTIGEN"/>
    <property type="match status" value="1"/>
</dbReference>
<dbReference type="InterPro" id="IPR022648">
    <property type="entry name" value="Pr_cel_nuc_antig_N"/>
</dbReference>
<evidence type="ECO:0000313" key="5">
    <source>
        <dbReference type="EMBL" id="QHT95099.1"/>
    </source>
</evidence>
<dbReference type="InterPro" id="IPR022649">
    <property type="entry name" value="Pr_cel_nuc_antig_C"/>
</dbReference>
<evidence type="ECO:0000259" key="4">
    <source>
        <dbReference type="Pfam" id="PF02747"/>
    </source>
</evidence>
<dbReference type="GO" id="GO:0019985">
    <property type="term" value="P:translesion synthesis"/>
    <property type="evidence" value="ECO:0007669"/>
    <property type="project" value="TreeGrafter"/>
</dbReference>
<dbReference type="CDD" id="cd00577">
    <property type="entry name" value="PCNA"/>
    <property type="match status" value="1"/>
</dbReference>
<evidence type="ECO:0000256" key="1">
    <source>
        <dbReference type="ARBA" id="ARBA00010462"/>
    </source>
</evidence>
<evidence type="ECO:0000259" key="3">
    <source>
        <dbReference type="Pfam" id="PF00705"/>
    </source>
</evidence>
<sequence>MRFTISKKEKVKQLNDIIKKMQKVCPEVNFVFDIDGLYAQGMDSSHVIIFELKLKKEWFDFYECSQPSVMGVNCTVLSKVHSCLVEGQHIRWSYYHDSSDDLIVYFEGSGFDKEFEIKLMDIDSEQLTIPELEYDVDITLNSQDWSKIMTQMNNFGEKTQIILGSDEEQNIFIKTNGDMGKMQVKIPQDQLQEFAIEDKVKIEIEFSTKFLLVMSEFSSLNSESHLHFSKDFPMKMLLSLDHWIDEDDDDDTINSYIKFYLAPCIGDDDDDDDV</sequence>
<keyword evidence="2" id="KW-0238">DNA-binding</keyword>
<dbReference type="EMBL" id="MN740234">
    <property type="protein sequence ID" value="QHT95099.1"/>
    <property type="molecule type" value="Genomic_DNA"/>
</dbReference>
<dbReference type="Pfam" id="PF02747">
    <property type="entry name" value="PCNA_C"/>
    <property type="match status" value="1"/>
</dbReference>
<dbReference type="GO" id="GO:0006272">
    <property type="term" value="P:leading strand elongation"/>
    <property type="evidence" value="ECO:0007669"/>
    <property type="project" value="TreeGrafter"/>
</dbReference>
<dbReference type="PANTHER" id="PTHR11352:SF0">
    <property type="entry name" value="PROLIFERATING CELL NUCLEAR ANTIGEN"/>
    <property type="match status" value="1"/>
</dbReference>
<comment type="similarity">
    <text evidence="1">Belongs to the PCNA family.</text>
</comment>
<dbReference type="GO" id="GO:0003677">
    <property type="term" value="F:DNA binding"/>
    <property type="evidence" value="ECO:0007669"/>
    <property type="project" value="UniProtKB-KW"/>
</dbReference>
<protein>
    <recommendedName>
        <fullName evidence="6">Proliferating cell nuclear antigen PCNA N-terminal domain-containing protein</fullName>
    </recommendedName>
</protein>
<feature type="domain" description="Proliferating cell nuclear antigen PCNA N-terminal" evidence="3">
    <location>
        <begin position="14"/>
        <end position="125"/>
    </location>
</feature>
<reference evidence="5" key="1">
    <citation type="journal article" date="2020" name="Nature">
        <title>Giant virus diversity and host interactions through global metagenomics.</title>
        <authorList>
            <person name="Schulz F."/>
            <person name="Roux S."/>
            <person name="Paez-Espino D."/>
            <person name="Jungbluth S."/>
            <person name="Walsh D.A."/>
            <person name="Denef V.J."/>
            <person name="McMahon K.D."/>
            <person name="Konstantinidis K.T."/>
            <person name="Eloe-Fadrosh E.A."/>
            <person name="Kyrpides N.C."/>
            <person name="Woyke T."/>
        </authorList>
    </citation>
    <scope>NUCLEOTIDE SEQUENCE</scope>
    <source>
        <strain evidence="5">GVMAG-M-3300024261-37</strain>
    </source>
</reference>
<dbReference type="PRINTS" id="PR00339">
    <property type="entry name" value="PCNACYCLIN"/>
</dbReference>
<organism evidence="5">
    <name type="scientific">viral metagenome</name>
    <dbReference type="NCBI Taxonomy" id="1070528"/>
    <lineage>
        <taxon>unclassified sequences</taxon>
        <taxon>metagenomes</taxon>
        <taxon>organismal metagenomes</taxon>
    </lineage>
</organism>
<dbReference type="Gene3D" id="3.70.10.10">
    <property type="match status" value="1"/>
</dbReference>
<dbReference type="SUPFAM" id="SSF55979">
    <property type="entry name" value="DNA clamp"/>
    <property type="match status" value="2"/>
</dbReference>
<proteinExistence type="inferred from homology"/>
<name>A0A6C0IQM9_9ZZZZ</name>
<dbReference type="GO" id="GO:0006298">
    <property type="term" value="P:mismatch repair"/>
    <property type="evidence" value="ECO:0007669"/>
    <property type="project" value="TreeGrafter"/>
</dbReference>
<feature type="domain" description="Proliferating cell nuclear antigen PCNA C-terminal" evidence="4">
    <location>
        <begin position="129"/>
        <end position="237"/>
    </location>
</feature>
<dbReference type="InterPro" id="IPR046938">
    <property type="entry name" value="DNA_clamp_sf"/>
</dbReference>
<dbReference type="InterPro" id="IPR000730">
    <property type="entry name" value="Pr_cel_nuc_antig"/>
</dbReference>
<dbReference type="GO" id="GO:0006275">
    <property type="term" value="P:regulation of DNA replication"/>
    <property type="evidence" value="ECO:0007669"/>
    <property type="project" value="InterPro"/>
</dbReference>
<dbReference type="NCBIfam" id="TIGR00590">
    <property type="entry name" value="pcna"/>
    <property type="match status" value="1"/>
</dbReference>
<dbReference type="Pfam" id="PF00705">
    <property type="entry name" value="PCNA_N"/>
    <property type="match status" value="1"/>
</dbReference>
<dbReference type="AlphaFoldDB" id="A0A6C0IQM9"/>
<dbReference type="GO" id="GO:0030337">
    <property type="term" value="F:DNA polymerase processivity factor activity"/>
    <property type="evidence" value="ECO:0007669"/>
    <property type="project" value="InterPro"/>
</dbReference>
<accession>A0A6C0IQM9</accession>